<organism evidence="3">
    <name type="scientific">hydrothermal vent metagenome</name>
    <dbReference type="NCBI Taxonomy" id="652676"/>
    <lineage>
        <taxon>unclassified sequences</taxon>
        <taxon>metagenomes</taxon>
        <taxon>ecological metagenomes</taxon>
    </lineage>
</organism>
<name>A0A3B0ZVS6_9ZZZZ</name>
<evidence type="ECO:0000259" key="2">
    <source>
        <dbReference type="Pfam" id="PF20432"/>
    </source>
</evidence>
<dbReference type="Pfam" id="PF09722">
    <property type="entry name" value="Xre_MbcA_ParS_C"/>
    <property type="match status" value="1"/>
</dbReference>
<dbReference type="GO" id="GO:0003677">
    <property type="term" value="F:DNA binding"/>
    <property type="evidence" value="ECO:0007669"/>
    <property type="project" value="InterPro"/>
</dbReference>
<evidence type="ECO:0000313" key="3">
    <source>
        <dbReference type="EMBL" id="VAW95841.1"/>
    </source>
</evidence>
<proteinExistence type="predicted"/>
<dbReference type="Pfam" id="PF20432">
    <property type="entry name" value="Xre-like-HTH"/>
    <property type="match status" value="1"/>
</dbReference>
<dbReference type="InterPro" id="IPR046847">
    <property type="entry name" value="Xre-like_HTH"/>
</dbReference>
<protein>
    <submittedName>
        <fullName evidence="3">Uncharacterized protein</fullName>
    </submittedName>
</protein>
<dbReference type="AlphaFoldDB" id="A0A3B0ZVS6"/>
<feature type="domain" description="Antitoxin Xre-like helix-turn-helix" evidence="2">
    <location>
        <begin position="10"/>
        <end position="63"/>
    </location>
</feature>
<gene>
    <name evidence="3" type="ORF">MNBD_GAMMA23-1654</name>
</gene>
<dbReference type="InterPro" id="IPR024467">
    <property type="entry name" value="Xre/MbcA/ParS-like_toxin-bd"/>
</dbReference>
<reference evidence="3" key="1">
    <citation type="submission" date="2018-06" db="EMBL/GenBank/DDBJ databases">
        <authorList>
            <person name="Zhirakovskaya E."/>
        </authorList>
    </citation>
    <scope>NUCLEOTIDE SEQUENCE</scope>
</reference>
<evidence type="ECO:0000259" key="1">
    <source>
        <dbReference type="Pfam" id="PF09722"/>
    </source>
</evidence>
<feature type="domain" description="Antitoxin Xre/MbcA/ParS-like toxin-binding" evidence="1">
    <location>
        <begin position="67"/>
        <end position="116"/>
    </location>
</feature>
<sequence>MSVAIKPILTEEKVLAKAFTNAGKALGVSQAELGQIIGKNRSNFRNGIDPKTKSGELALLFIRCYRSLFALVGGQAKDMQHWMQTKNTHTGGVPSEQIKTVTGLAYVVEYLDAIRAKV</sequence>
<dbReference type="EMBL" id="UOFT01000049">
    <property type="protein sequence ID" value="VAW95841.1"/>
    <property type="molecule type" value="Genomic_DNA"/>
</dbReference>
<accession>A0A3B0ZVS6</accession>